<dbReference type="Pfam" id="PF05406">
    <property type="entry name" value="WGR"/>
    <property type="match status" value="1"/>
</dbReference>
<accession>A0A1B6VZ60</accession>
<gene>
    <name evidence="2" type="ORF">A7Q00_06090</name>
</gene>
<dbReference type="Proteomes" id="UP000077726">
    <property type="component" value="Unassembled WGS sequence"/>
</dbReference>
<dbReference type="SMART" id="SM00773">
    <property type="entry name" value="WGR"/>
    <property type="match status" value="1"/>
</dbReference>
<dbReference type="STRING" id="1795832.A7Q00_06090"/>
<dbReference type="InterPro" id="IPR036930">
    <property type="entry name" value="WGR_dom_sf"/>
</dbReference>
<dbReference type="RefSeq" id="WP_064089707.1">
    <property type="nucleotide sequence ID" value="NZ_LXSQ01000014.1"/>
</dbReference>
<comment type="caution">
    <text evidence="2">The sequence shown here is derived from an EMBL/GenBank/DDBJ whole genome shotgun (WGS) entry which is preliminary data.</text>
</comment>
<dbReference type="PANTHER" id="PTHR30634">
    <property type="entry name" value="OUTER MEMBRANE LOLAB LIPOPROTEIN INSERTION APPARATUS"/>
    <property type="match status" value="1"/>
</dbReference>
<dbReference type="InterPro" id="IPR049809">
    <property type="entry name" value="YehF/YfeS-like_WGR"/>
</dbReference>
<dbReference type="InterPro" id="IPR008893">
    <property type="entry name" value="WGR_domain"/>
</dbReference>
<dbReference type="SUPFAM" id="SSF142921">
    <property type="entry name" value="WGR domain-like"/>
    <property type="match status" value="1"/>
</dbReference>
<evidence type="ECO:0000259" key="1">
    <source>
        <dbReference type="PROSITE" id="PS51977"/>
    </source>
</evidence>
<proteinExistence type="predicted"/>
<reference evidence="3" key="1">
    <citation type="submission" date="2016-05" db="EMBL/GenBank/DDBJ databases">
        <title>Draft genome of Corynebacterium afermentans subsp. afermentans LCDC 88199T.</title>
        <authorList>
            <person name="Bernier A.-M."/>
            <person name="Bernard K."/>
        </authorList>
    </citation>
    <scope>NUCLEOTIDE SEQUENCE [LARGE SCALE GENOMIC DNA]</scope>
    <source>
        <strain evidence="3">NML130454</strain>
    </source>
</reference>
<dbReference type="PANTHER" id="PTHR30634:SF13">
    <property type="entry name" value="PROTEIN YEHF"/>
    <property type="match status" value="1"/>
</dbReference>
<feature type="domain" description="WGR" evidence="1">
    <location>
        <begin position="1"/>
        <end position="78"/>
    </location>
</feature>
<dbReference type="CDD" id="cd07996">
    <property type="entry name" value="WGR_MMR_like"/>
    <property type="match status" value="1"/>
</dbReference>
<organism evidence="2 3">
    <name type="scientific">Eikenella halliae</name>
    <dbReference type="NCBI Taxonomy" id="1795832"/>
    <lineage>
        <taxon>Bacteria</taxon>
        <taxon>Pseudomonadati</taxon>
        <taxon>Pseudomonadota</taxon>
        <taxon>Betaproteobacteria</taxon>
        <taxon>Neisseriales</taxon>
        <taxon>Neisseriaceae</taxon>
        <taxon>Eikenella</taxon>
    </lineage>
</organism>
<evidence type="ECO:0000313" key="2">
    <source>
        <dbReference type="EMBL" id="OAM43464.1"/>
    </source>
</evidence>
<keyword evidence="3" id="KW-1185">Reference proteome</keyword>
<protein>
    <recommendedName>
        <fullName evidence="1">WGR domain-containing protein</fullName>
    </recommendedName>
</protein>
<sequence>MKQAFTYTDGKSRKFWIIDPAGSDIMVNFGKLGTAGRYQITEYGSEAECQKAAAKLITQKTKKGYRPAPDFDFAARLYFDDEEFGPHPKTSHPNFVRHFADSIYYDCGDEEAPFGSDEGSDTLYELAQAFRKNPDLDTAAFPQKLICQYWGMDYLPPAAGQTADSIAELCRDNETEAYQTDKAIIATAFGSIKISGSLHPELHRLALLAIQRLDLLAQLRGWHTAGTPSETGRQMADDLQRFAADNLKCPDMPK</sequence>
<dbReference type="OrthoDB" id="6200718at2"/>
<dbReference type="Gene3D" id="2.20.140.10">
    <property type="entry name" value="WGR domain"/>
    <property type="match status" value="1"/>
</dbReference>
<dbReference type="PROSITE" id="PS51977">
    <property type="entry name" value="WGR"/>
    <property type="match status" value="1"/>
</dbReference>
<dbReference type="EMBL" id="LXSQ01000014">
    <property type="protein sequence ID" value="OAM43464.1"/>
    <property type="molecule type" value="Genomic_DNA"/>
</dbReference>
<dbReference type="AlphaFoldDB" id="A0A1B6VZ60"/>
<name>A0A1B6VZ60_9NEIS</name>
<dbReference type="InterPro" id="IPR050458">
    <property type="entry name" value="LolB"/>
</dbReference>
<evidence type="ECO:0000313" key="3">
    <source>
        <dbReference type="Proteomes" id="UP000077726"/>
    </source>
</evidence>